<feature type="transmembrane region" description="Helical" evidence="5">
    <location>
        <begin position="234"/>
        <end position="253"/>
    </location>
</feature>
<keyword evidence="2 5" id="KW-0812">Transmembrane</keyword>
<evidence type="ECO:0000256" key="2">
    <source>
        <dbReference type="ARBA" id="ARBA00022692"/>
    </source>
</evidence>
<dbReference type="Proteomes" id="UP000263232">
    <property type="component" value="Chromosome"/>
</dbReference>
<evidence type="ECO:0000259" key="6">
    <source>
        <dbReference type="PROSITE" id="PS51012"/>
    </source>
</evidence>
<keyword evidence="4 5" id="KW-0472">Membrane</keyword>
<dbReference type="EMBL" id="CP023434">
    <property type="protein sequence ID" value="AXY26292.1"/>
    <property type="molecule type" value="Genomic_DNA"/>
</dbReference>
<keyword evidence="5" id="KW-0813">Transport</keyword>
<feature type="transmembrane region" description="Helical" evidence="5">
    <location>
        <begin position="151"/>
        <end position="173"/>
    </location>
</feature>
<dbReference type="InterPro" id="IPR051784">
    <property type="entry name" value="Nod_factor_ABC_transporter"/>
</dbReference>
<keyword evidence="8" id="KW-1185">Reference proteome</keyword>
<accession>A0A347WMI5</accession>
<comment type="subcellular location">
    <subcellularLocation>
        <location evidence="5">Cell membrane</location>
        <topology evidence="5">Multi-pass membrane protein</topology>
    </subcellularLocation>
    <subcellularLocation>
        <location evidence="1">Membrane</location>
        <topology evidence="1">Multi-pass membrane protein</topology>
    </subcellularLocation>
</comment>
<protein>
    <recommendedName>
        <fullName evidence="5">Transport permease protein</fullName>
    </recommendedName>
</protein>
<keyword evidence="3 5" id="KW-1133">Transmembrane helix</keyword>
<evidence type="ECO:0000313" key="8">
    <source>
        <dbReference type="Proteomes" id="UP000263232"/>
    </source>
</evidence>
<dbReference type="InterPro" id="IPR047817">
    <property type="entry name" value="ABC2_TM_bact-type"/>
</dbReference>
<proteinExistence type="inferred from homology"/>
<dbReference type="AlphaFoldDB" id="A0A347WMI5"/>
<feature type="transmembrane region" description="Helical" evidence="5">
    <location>
        <begin position="199"/>
        <end position="222"/>
    </location>
</feature>
<evidence type="ECO:0000313" key="7">
    <source>
        <dbReference type="EMBL" id="AXY26292.1"/>
    </source>
</evidence>
<keyword evidence="5" id="KW-1003">Cell membrane</keyword>
<dbReference type="GO" id="GO:0140359">
    <property type="term" value="F:ABC-type transporter activity"/>
    <property type="evidence" value="ECO:0007669"/>
    <property type="project" value="InterPro"/>
</dbReference>
<name>A0A347WMI5_9LACT</name>
<dbReference type="PANTHER" id="PTHR43229:SF2">
    <property type="entry name" value="NODULATION PROTEIN J"/>
    <property type="match status" value="1"/>
</dbReference>
<dbReference type="OrthoDB" id="9776218at2"/>
<dbReference type="InterPro" id="IPR013525">
    <property type="entry name" value="ABC2_TM"/>
</dbReference>
<dbReference type="Pfam" id="PF01061">
    <property type="entry name" value="ABC2_membrane"/>
    <property type="match status" value="1"/>
</dbReference>
<dbReference type="KEGG" id="abae:CL176_09955"/>
<reference evidence="7 8" key="1">
    <citation type="submission" date="2017-09" db="EMBL/GenBank/DDBJ databases">
        <title>Complete genome sequence of Oxytococcus suis strain ZY16052.</title>
        <authorList>
            <person name="Li F."/>
        </authorList>
    </citation>
    <scope>NUCLEOTIDE SEQUENCE [LARGE SCALE GENOMIC DNA]</scope>
    <source>
        <strain evidence="7 8">ZY16052</strain>
    </source>
</reference>
<dbReference type="PANTHER" id="PTHR43229">
    <property type="entry name" value="NODULATION PROTEIN J"/>
    <property type="match status" value="1"/>
</dbReference>
<gene>
    <name evidence="7" type="ORF">CL176_09955</name>
</gene>
<sequence length="270" mass="30602">MINIKEEFIMLKAEIIKQQKNYQNSLSNVMSLVVWPIIIFFQTFYTYKSFDLSSLKRFEIENQTDLLVFLITGTLVYNCYWSMVQSAFLLTFERQNGTLEAVFITPTSLTNFLLGRALGGILTNIGMFLSFITILFVIVGTISVELICSCLLSLMVIIISSAIWGAFINSLFLTSRDSNYLFTICDEPMRILSGTSIPVSAFPVIGRIVSFIFPSTYCLYMVRGIFFKEHVSPSIWGGFIIVLSGLVIITIIISKEAYKRNKVTGKLFVY</sequence>
<comment type="caution">
    <text evidence="5">Lacks conserved residue(s) required for the propagation of feature annotation.</text>
</comment>
<evidence type="ECO:0000256" key="1">
    <source>
        <dbReference type="ARBA" id="ARBA00004141"/>
    </source>
</evidence>
<evidence type="ECO:0000256" key="4">
    <source>
        <dbReference type="ARBA" id="ARBA00023136"/>
    </source>
</evidence>
<dbReference type="RefSeq" id="WP_118991176.1">
    <property type="nucleotide sequence ID" value="NZ_CP023434.1"/>
</dbReference>
<evidence type="ECO:0000256" key="5">
    <source>
        <dbReference type="RuleBase" id="RU361157"/>
    </source>
</evidence>
<feature type="transmembrane region" description="Helical" evidence="5">
    <location>
        <begin position="26"/>
        <end position="47"/>
    </location>
</feature>
<comment type="similarity">
    <text evidence="5">Belongs to the ABC-2 integral membrane protein family.</text>
</comment>
<dbReference type="GO" id="GO:0005886">
    <property type="term" value="C:plasma membrane"/>
    <property type="evidence" value="ECO:0007669"/>
    <property type="project" value="UniProtKB-SubCell"/>
</dbReference>
<evidence type="ECO:0000256" key="3">
    <source>
        <dbReference type="ARBA" id="ARBA00022989"/>
    </source>
</evidence>
<feature type="domain" description="ABC transmembrane type-2" evidence="6">
    <location>
        <begin position="27"/>
        <end position="261"/>
    </location>
</feature>
<feature type="transmembrane region" description="Helical" evidence="5">
    <location>
        <begin position="113"/>
        <end position="139"/>
    </location>
</feature>
<organism evidence="7 8">
    <name type="scientific">Suicoccus acidiformans</name>
    <dbReference type="NCBI Taxonomy" id="2036206"/>
    <lineage>
        <taxon>Bacteria</taxon>
        <taxon>Bacillati</taxon>
        <taxon>Bacillota</taxon>
        <taxon>Bacilli</taxon>
        <taxon>Lactobacillales</taxon>
        <taxon>Aerococcaceae</taxon>
        <taxon>Suicoccus</taxon>
    </lineage>
</organism>
<dbReference type="PROSITE" id="PS51012">
    <property type="entry name" value="ABC_TM2"/>
    <property type="match status" value="1"/>
</dbReference>